<evidence type="ECO:0000313" key="2">
    <source>
        <dbReference type="Proteomes" id="UP001430848"/>
    </source>
</evidence>
<sequence>MQKEFIATVAQRHQVTLNKLDIRGIVQETLSAQDYSGLVAALDVQGSMKAALREQARLEMDKSPPMPGQDRYLAQCVAPPHWLSTQKAYEEMLFRAATLYINTLDDNDHGCWEDGDAMLTYSKI</sequence>
<reference evidence="1 2" key="1">
    <citation type="submission" date="2024-02" db="EMBL/GenBank/DDBJ databases">
        <title>De novo assembly and annotation of 12 fungi associated with fruit tree decline syndrome in Ontario, Canada.</title>
        <authorList>
            <person name="Sulman M."/>
            <person name="Ellouze W."/>
            <person name="Ilyukhin E."/>
        </authorList>
    </citation>
    <scope>NUCLEOTIDE SEQUENCE [LARGE SCALE GENOMIC DNA]</scope>
    <source>
        <strain evidence="1 2">M169</strain>
    </source>
</reference>
<proteinExistence type="predicted"/>
<gene>
    <name evidence="1" type="ORF">SLS63_003482</name>
</gene>
<accession>A0ABR1PGT3</accession>
<organism evidence="1 2">
    <name type="scientific">Diaporthe eres</name>
    <name type="common">Phomopsis oblonga</name>
    <dbReference type="NCBI Taxonomy" id="83184"/>
    <lineage>
        <taxon>Eukaryota</taxon>
        <taxon>Fungi</taxon>
        <taxon>Dikarya</taxon>
        <taxon>Ascomycota</taxon>
        <taxon>Pezizomycotina</taxon>
        <taxon>Sordariomycetes</taxon>
        <taxon>Sordariomycetidae</taxon>
        <taxon>Diaporthales</taxon>
        <taxon>Diaporthaceae</taxon>
        <taxon>Diaporthe</taxon>
        <taxon>Diaporthe eres species complex</taxon>
    </lineage>
</organism>
<keyword evidence="2" id="KW-1185">Reference proteome</keyword>
<name>A0ABR1PGT3_DIAER</name>
<protein>
    <submittedName>
        <fullName evidence="1">Uncharacterized protein</fullName>
    </submittedName>
</protein>
<evidence type="ECO:0000313" key="1">
    <source>
        <dbReference type="EMBL" id="KAK7735964.1"/>
    </source>
</evidence>
<dbReference type="Proteomes" id="UP001430848">
    <property type="component" value="Unassembled WGS sequence"/>
</dbReference>
<dbReference type="EMBL" id="JAKNSF020000011">
    <property type="protein sequence ID" value="KAK7735964.1"/>
    <property type="molecule type" value="Genomic_DNA"/>
</dbReference>
<comment type="caution">
    <text evidence="1">The sequence shown here is derived from an EMBL/GenBank/DDBJ whole genome shotgun (WGS) entry which is preliminary data.</text>
</comment>